<accession>A0A382RZA0</accession>
<dbReference type="AlphaFoldDB" id="A0A382RZA0"/>
<protein>
    <submittedName>
        <fullName evidence="1">Uncharacterized protein</fullName>
    </submittedName>
</protein>
<gene>
    <name evidence="1" type="ORF">METZ01_LOCUS354835</name>
</gene>
<organism evidence="1">
    <name type="scientific">marine metagenome</name>
    <dbReference type="NCBI Taxonomy" id="408172"/>
    <lineage>
        <taxon>unclassified sequences</taxon>
        <taxon>metagenomes</taxon>
        <taxon>ecological metagenomes</taxon>
    </lineage>
</organism>
<proteinExistence type="predicted"/>
<feature type="non-terminal residue" evidence="1">
    <location>
        <position position="65"/>
    </location>
</feature>
<dbReference type="EMBL" id="UINC01124668">
    <property type="protein sequence ID" value="SVD01981.1"/>
    <property type="molecule type" value="Genomic_DNA"/>
</dbReference>
<evidence type="ECO:0000313" key="1">
    <source>
        <dbReference type="EMBL" id="SVD01981.1"/>
    </source>
</evidence>
<sequence>MNLIRKNTVFSLLLFLFSVLLTFVILEVFLRMLGIGYGNAPANSDPVLHHSHPNNYEFRSYGPNG</sequence>
<name>A0A382RZA0_9ZZZZ</name>
<reference evidence="1" key="1">
    <citation type="submission" date="2018-05" db="EMBL/GenBank/DDBJ databases">
        <authorList>
            <person name="Lanie J.A."/>
            <person name="Ng W.-L."/>
            <person name="Kazmierczak K.M."/>
            <person name="Andrzejewski T.M."/>
            <person name="Davidsen T.M."/>
            <person name="Wayne K.J."/>
            <person name="Tettelin H."/>
            <person name="Glass J.I."/>
            <person name="Rusch D."/>
            <person name="Podicherti R."/>
            <person name="Tsui H.-C.T."/>
            <person name="Winkler M.E."/>
        </authorList>
    </citation>
    <scope>NUCLEOTIDE SEQUENCE</scope>
</reference>